<feature type="region of interest" description="Disordered" evidence="1">
    <location>
        <begin position="290"/>
        <end position="336"/>
    </location>
</feature>
<feature type="compositionally biased region" description="Polar residues" evidence="1">
    <location>
        <begin position="529"/>
        <end position="548"/>
    </location>
</feature>
<evidence type="ECO:0000256" key="1">
    <source>
        <dbReference type="SAM" id="MobiDB-lite"/>
    </source>
</evidence>
<gene>
    <name evidence="3" type="ORF">CYNAS_LOCUS243</name>
</gene>
<feature type="region of interest" description="Disordered" evidence="1">
    <location>
        <begin position="526"/>
        <end position="586"/>
    </location>
</feature>
<feature type="compositionally biased region" description="Polar residues" evidence="1">
    <location>
        <begin position="572"/>
        <end position="583"/>
    </location>
</feature>
<feature type="compositionally biased region" description="Basic and acidic residues" evidence="1">
    <location>
        <begin position="387"/>
        <end position="421"/>
    </location>
</feature>
<feature type="compositionally biased region" description="Basic and acidic residues" evidence="1">
    <location>
        <begin position="549"/>
        <end position="571"/>
    </location>
</feature>
<accession>A0AA36DJH4</accession>
<dbReference type="PROSITE" id="PS50279">
    <property type="entry name" value="BPTI_KUNITZ_2"/>
    <property type="match status" value="1"/>
</dbReference>
<feature type="compositionally biased region" description="Basic and acidic residues" evidence="1">
    <location>
        <begin position="310"/>
        <end position="331"/>
    </location>
</feature>
<dbReference type="EMBL" id="CATQJL010000001">
    <property type="protein sequence ID" value="CAJ0588260.1"/>
    <property type="molecule type" value="Genomic_DNA"/>
</dbReference>
<comment type="caution">
    <text evidence="3">The sequence shown here is derived from an EMBL/GenBank/DDBJ whole genome shotgun (WGS) entry which is preliminary data.</text>
</comment>
<dbReference type="Proteomes" id="UP001176961">
    <property type="component" value="Unassembled WGS sequence"/>
</dbReference>
<dbReference type="InterPro" id="IPR002223">
    <property type="entry name" value="Kunitz_BPTI"/>
</dbReference>
<dbReference type="GO" id="GO:0004867">
    <property type="term" value="F:serine-type endopeptidase inhibitor activity"/>
    <property type="evidence" value="ECO:0007669"/>
    <property type="project" value="InterPro"/>
</dbReference>
<proteinExistence type="predicted"/>
<protein>
    <recommendedName>
        <fullName evidence="2">BPTI/Kunitz inhibitor domain-containing protein</fullName>
    </recommendedName>
</protein>
<evidence type="ECO:0000259" key="2">
    <source>
        <dbReference type="PROSITE" id="PS50279"/>
    </source>
</evidence>
<reference evidence="3" key="1">
    <citation type="submission" date="2023-07" db="EMBL/GenBank/DDBJ databases">
        <authorList>
            <consortium name="CYATHOMIX"/>
        </authorList>
    </citation>
    <scope>NUCLEOTIDE SEQUENCE</scope>
    <source>
        <strain evidence="3">N/A</strain>
    </source>
</reference>
<evidence type="ECO:0000313" key="4">
    <source>
        <dbReference type="Proteomes" id="UP001176961"/>
    </source>
</evidence>
<dbReference type="AlphaFoldDB" id="A0AA36DJH4"/>
<organism evidence="3 4">
    <name type="scientific">Cylicocyclus nassatus</name>
    <name type="common">Nematode worm</name>
    <dbReference type="NCBI Taxonomy" id="53992"/>
    <lineage>
        <taxon>Eukaryota</taxon>
        <taxon>Metazoa</taxon>
        <taxon>Ecdysozoa</taxon>
        <taxon>Nematoda</taxon>
        <taxon>Chromadorea</taxon>
        <taxon>Rhabditida</taxon>
        <taxon>Rhabditina</taxon>
        <taxon>Rhabditomorpha</taxon>
        <taxon>Strongyloidea</taxon>
        <taxon>Strongylidae</taxon>
        <taxon>Cylicocyclus</taxon>
    </lineage>
</organism>
<sequence>MRISSLNNEIPALKSDHDEDRLVRYSSQLISRHHTMLRQFATAATTLLLCLLPPFCGSFPMCTDGQTPLMEVNDAFPCSRGCPKGFFCEYQDSRQNPVLGICCANRTELQLLYGSNDKQVDPIWKGENSAEHKSPAQAVEAFSLTQAPGTLFVHTRTIDDNESNEALARNQHRVKKSDNSIHITVTDNVPAADDPLADEVIVDSDKSLGPSIESRLIEEFFPRDDDGLYAEVLAFNASEIFLNGEDDNSTSSEIAKFLNGEDSNSTSPELAKANSTSVVTIKALSAGKKQHAKKSNLKNSEEEVVVLSSEAKDSKEENRNWEKDDSEEKLTAPKGVFQVLSKKDDLSKDITSSELANSADKSSDQGTINVNIKNVDEKEEQPAPGGDHPKDEKESEEGEDKRQYSKGEKGSEEGEDKRQYSCERQNYELTCNGTETTTQPKIRWFLNDNGECEHYPWGYCPGDRVVNSTTIRTKEECLRECLGYTAEQIENVKDAKLKDDIPNPTEIPFQEEPLEQLHDLGDKVVSEKSPVTNPPVTAETPTCETSTVEQRDEENSGIHGKEENGRIDEKNSTTGSLGNATLDQNDKAGGKLEYEELALCTATSYRYVCKSGLRTQFVYRWSKVDGKCLSFPYGYCVYEFNHPHPRTREECEKYC</sequence>
<feature type="domain" description="BPTI/Kunitz inhibitor" evidence="2">
    <location>
        <begin position="600"/>
        <end position="655"/>
    </location>
</feature>
<keyword evidence="4" id="KW-1185">Reference proteome</keyword>
<name>A0AA36DJH4_CYLNA</name>
<evidence type="ECO:0000313" key="3">
    <source>
        <dbReference type="EMBL" id="CAJ0588260.1"/>
    </source>
</evidence>
<feature type="region of interest" description="Disordered" evidence="1">
    <location>
        <begin position="373"/>
        <end position="421"/>
    </location>
</feature>